<dbReference type="GO" id="GO:0016787">
    <property type="term" value="F:hydrolase activity"/>
    <property type="evidence" value="ECO:0007669"/>
    <property type="project" value="UniProtKB-KW"/>
</dbReference>
<sequence>MSFRGGQICGQLPVEILENIFCQVPFQDLMRNCAAVCKSWNDVINKPEFLYWKKMYHRLIMGCQKTRQKVQEIMDEEGLMKNPTDFTPKLCNFVKSFRSNNPLLLDALNSHSKYPLISCFYNSTSQSVRENPWSVILLLTIVSTTVQDITEIIWTMMSKTSNCLVIEIIELLYLLATMLWVMKSEARINSGLHYRIIYACHLFESSSTISQVSGYAGTSYELTHEQLAIIKHNIMPEEVIKIVAFAGTGKTTTLVEFTRANPNMKFLNVSFNKSIQQQAERIFPPNVKSRTSHSLAFRAYGCRYTRKLGTTLRSTDAQRVLADNTTFIHAERVVQTVNNFLASSRQYVTKEDITRSRFTSDDKKIEKYFNSDAYKSKLLKDAKTIWNKMKDVNDKDIYMTHDAVANILLSQRCSKILVGDPHQQIYSFRGAENAMESVKSSHTFYLTRSFRFGPEIAYVANSLLEVQKDYHGKTLIGNGKPGGIMGDTVGQLAIICRTNFGVFSEASRLCHHGNNLKVAFAGGLERYNLNRVLDIYHLHSGYGHDLIKDPFIKRFRTFKELLKFASDANDKELGGKIKIVEHFGSNVPIYIKSINNNVIEDASQADYIVSTAHKAKGLQFSSVRVHDDFALTNPSMISTTVTEADIRDENNLLYVAVTRAQNRLILNQTIVRALQLNKEHLLQPVTGGSYDGGSISCKFCYNPVILDHVPSLLVEQPKHTIYNKNNREEKGQGFVCCLCALEKVPHLYCFLNPPVD</sequence>
<dbReference type="InterPro" id="IPR000212">
    <property type="entry name" value="DNA_helicase_UvrD/REP"/>
</dbReference>
<dbReference type="Pfam" id="PF13361">
    <property type="entry name" value="UvrD_C"/>
    <property type="match status" value="1"/>
</dbReference>
<dbReference type="GO" id="GO:0000724">
    <property type="term" value="P:double-strand break repair via homologous recombination"/>
    <property type="evidence" value="ECO:0007669"/>
    <property type="project" value="TreeGrafter"/>
</dbReference>
<dbReference type="InterPro" id="IPR014017">
    <property type="entry name" value="DNA_helicase_UvrD-like_C"/>
</dbReference>
<dbReference type="PANTHER" id="PTHR11070:SF30">
    <property type="entry name" value="F-BOX DNA HELICASE 1"/>
    <property type="match status" value="1"/>
</dbReference>
<reference evidence="7" key="1">
    <citation type="submission" date="2025-08" db="UniProtKB">
        <authorList>
            <consortium name="RefSeq"/>
        </authorList>
    </citation>
    <scope>IDENTIFICATION</scope>
    <source>
        <tissue evidence="7">Tentacle</tissue>
    </source>
</reference>
<dbReference type="SMART" id="SM00256">
    <property type="entry name" value="FBOX"/>
    <property type="match status" value="1"/>
</dbReference>
<dbReference type="InterPro" id="IPR027417">
    <property type="entry name" value="P-loop_NTPase"/>
</dbReference>
<dbReference type="Proteomes" id="UP000515163">
    <property type="component" value="Unplaced"/>
</dbReference>
<dbReference type="FunCoup" id="A0A6P8IV23">
    <property type="interactions" value="1270"/>
</dbReference>
<dbReference type="GO" id="GO:0031297">
    <property type="term" value="P:replication fork processing"/>
    <property type="evidence" value="ECO:0007669"/>
    <property type="project" value="TreeGrafter"/>
</dbReference>
<dbReference type="GO" id="GO:0005524">
    <property type="term" value="F:ATP binding"/>
    <property type="evidence" value="ECO:0007669"/>
    <property type="project" value="UniProtKB-KW"/>
</dbReference>
<dbReference type="InParanoid" id="A0A6P8IV23"/>
<dbReference type="KEGG" id="aten:116305178"/>
<dbReference type="PROSITE" id="PS50181">
    <property type="entry name" value="FBOX"/>
    <property type="match status" value="1"/>
</dbReference>
<protein>
    <submittedName>
        <fullName evidence="7">F-box DNA helicase 1-like</fullName>
    </submittedName>
</protein>
<dbReference type="SUPFAM" id="SSF81383">
    <property type="entry name" value="F-box domain"/>
    <property type="match status" value="1"/>
</dbReference>
<accession>A0A6P8IV23</accession>
<keyword evidence="2" id="KW-0378">Hydrolase</keyword>
<organism evidence="6 7">
    <name type="scientific">Actinia tenebrosa</name>
    <name type="common">Australian red waratah sea anemone</name>
    <dbReference type="NCBI Taxonomy" id="6105"/>
    <lineage>
        <taxon>Eukaryota</taxon>
        <taxon>Metazoa</taxon>
        <taxon>Cnidaria</taxon>
        <taxon>Anthozoa</taxon>
        <taxon>Hexacorallia</taxon>
        <taxon>Actiniaria</taxon>
        <taxon>Actiniidae</taxon>
        <taxon>Actinia</taxon>
    </lineage>
</organism>
<dbReference type="InterPro" id="IPR001810">
    <property type="entry name" value="F-box_dom"/>
</dbReference>
<evidence type="ECO:0000256" key="3">
    <source>
        <dbReference type="ARBA" id="ARBA00022806"/>
    </source>
</evidence>
<keyword evidence="3" id="KW-0347">Helicase</keyword>
<evidence type="ECO:0000256" key="4">
    <source>
        <dbReference type="ARBA" id="ARBA00022840"/>
    </source>
</evidence>
<evidence type="ECO:0000313" key="7">
    <source>
        <dbReference type="RefSeq" id="XP_031570894.1"/>
    </source>
</evidence>
<dbReference type="Pfam" id="PF12937">
    <property type="entry name" value="F-box-like"/>
    <property type="match status" value="1"/>
</dbReference>
<dbReference type="InterPro" id="IPR036047">
    <property type="entry name" value="F-box-like_dom_sf"/>
</dbReference>
<dbReference type="GO" id="GO:0003677">
    <property type="term" value="F:DNA binding"/>
    <property type="evidence" value="ECO:0007669"/>
    <property type="project" value="InterPro"/>
</dbReference>
<proteinExistence type="predicted"/>
<dbReference type="Gene3D" id="1.20.1280.50">
    <property type="match status" value="1"/>
</dbReference>
<evidence type="ECO:0000256" key="1">
    <source>
        <dbReference type="ARBA" id="ARBA00022741"/>
    </source>
</evidence>
<keyword evidence="4" id="KW-0067">ATP-binding</keyword>
<evidence type="ECO:0000259" key="5">
    <source>
        <dbReference type="PROSITE" id="PS50181"/>
    </source>
</evidence>
<feature type="domain" description="F-box" evidence="5">
    <location>
        <begin position="6"/>
        <end position="55"/>
    </location>
</feature>
<gene>
    <name evidence="7" type="primary">LOC116305178</name>
</gene>
<dbReference type="GO" id="GO:0005634">
    <property type="term" value="C:nucleus"/>
    <property type="evidence" value="ECO:0007669"/>
    <property type="project" value="TreeGrafter"/>
</dbReference>
<dbReference type="GO" id="GO:0043138">
    <property type="term" value="F:3'-5' DNA helicase activity"/>
    <property type="evidence" value="ECO:0007669"/>
    <property type="project" value="TreeGrafter"/>
</dbReference>
<dbReference type="CDD" id="cd22095">
    <property type="entry name" value="F-box_FBXO18"/>
    <property type="match status" value="1"/>
</dbReference>
<dbReference type="Gene3D" id="3.40.50.300">
    <property type="entry name" value="P-loop containing nucleotide triphosphate hydrolases"/>
    <property type="match status" value="2"/>
</dbReference>
<keyword evidence="6" id="KW-1185">Reference proteome</keyword>
<dbReference type="SUPFAM" id="SSF52540">
    <property type="entry name" value="P-loop containing nucleoside triphosphate hydrolases"/>
    <property type="match status" value="1"/>
</dbReference>
<evidence type="ECO:0000313" key="6">
    <source>
        <dbReference type="Proteomes" id="UP000515163"/>
    </source>
</evidence>
<dbReference type="OrthoDB" id="5969502at2759"/>
<dbReference type="PANTHER" id="PTHR11070">
    <property type="entry name" value="UVRD / RECB / PCRA DNA HELICASE FAMILY MEMBER"/>
    <property type="match status" value="1"/>
</dbReference>
<keyword evidence="1" id="KW-0547">Nucleotide-binding</keyword>
<dbReference type="GeneID" id="116305178"/>
<name>A0A6P8IV23_ACTTE</name>
<dbReference type="RefSeq" id="XP_031570894.1">
    <property type="nucleotide sequence ID" value="XM_031715034.1"/>
</dbReference>
<evidence type="ECO:0000256" key="2">
    <source>
        <dbReference type="ARBA" id="ARBA00022801"/>
    </source>
</evidence>
<dbReference type="AlphaFoldDB" id="A0A6P8IV23"/>